<evidence type="ECO:0000313" key="1">
    <source>
        <dbReference type="EMBL" id="RWS16984.1"/>
    </source>
</evidence>
<gene>
    <name evidence="2" type="ORF">B4U79_03547</name>
    <name evidence="1" type="ORF">B4U79_07040</name>
</gene>
<keyword evidence="3" id="KW-1185">Reference proteome</keyword>
<protein>
    <submittedName>
        <fullName evidence="1">Uncharacterized protein</fullName>
    </submittedName>
</protein>
<organism evidence="1 3">
    <name type="scientific">Dinothrombium tinctorium</name>
    <dbReference type="NCBI Taxonomy" id="1965070"/>
    <lineage>
        <taxon>Eukaryota</taxon>
        <taxon>Metazoa</taxon>
        <taxon>Ecdysozoa</taxon>
        <taxon>Arthropoda</taxon>
        <taxon>Chelicerata</taxon>
        <taxon>Arachnida</taxon>
        <taxon>Acari</taxon>
        <taxon>Acariformes</taxon>
        <taxon>Trombidiformes</taxon>
        <taxon>Prostigmata</taxon>
        <taxon>Anystina</taxon>
        <taxon>Parasitengona</taxon>
        <taxon>Trombidioidea</taxon>
        <taxon>Trombidiidae</taxon>
        <taxon>Dinothrombium</taxon>
    </lineage>
</organism>
<accession>A0A3S3P841</accession>
<reference evidence="1" key="2">
    <citation type="submission" date="2018-11" db="EMBL/GenBank/DDBJ databases">
        <title>Trombidioid mite genomics.</title>
        <authorList>
            <person name="Dong X."/>
        </authorList>
    </citation>
    <scope>NUCLEOTIDE SEQUENCE</scope>
    <source>
        <strain evidence="1">UoL-WK</strain>
    </source>
</reference>
<evidence type="ECO:0000313" key="2">
    <source>
        <dbReference type="EMBL" id="RWS16993.1"/>
    </source>
</evidence>
<dbReference type="EMBL" id="NCKU01000137">
    <property type="protein sequence ID" value="RWS16993.1"/>
    <property type="molecule type" value="Genomic_DNA"/>
</dbReference>
<reference evidence="1 3" key="1">
    <citation type="journal article" date="2018" name="Gigascience">
        <title>Genomes of trombidid mites reveal novel predicted allergens and laterally-transferred genes associated with secondary metabolism.</title>
        <authorList>
            <person name="Dong X."/>
            <person name="Chaisiri K."/>
            <person name="Xia D."/>
            <person name="Armstrong S.D."/>
            <person name="Fang Y."/>
            <person name="Donnelly M.J."/>
            <person name="Kadowaki T."/>
            <person name="McGarry J.W."/>
            <person name="Darby A.C."/>
            <person name="Makepeace B.L."/>
        </authorList>
    </citation>
    <scope>NUCLEOTIDE SEQUENCE [LARGE SCALE GENOMIC DNA]</scope>
    <source>
        <strain evidence="1">UoL-WK</strain>
    </source>
</reference>
<sequence length="29" mass="3285">MQVFVDQFTARSSIIANTSIVHTAIQRYS</sequence>
<evidence type="ECO:0000313" key="3">
    <source>
        <dbReference type="Proteomes" id="UP000285301"/>
    </source>
</evidence>
<dbReference type="EMBL" id="NCKU01000138">
    <property type="protein sequence ID" value="RWS16984.1"/>
    <property type="molecule type" value="Genomic_DNA"/>
</dbReference>
<proteinExistence type="predicted"/>
<dbReference type="Proteomes" id="UP000285301">
    <property type="component" value="Unassembled WGS sequence"/>
</dbReference>
<dbReference type="AlphaFoldDB" id="A0A3S3P841"/>
<name>A0A3S3P841_9ACAR</name>
<comment type="caution">
    <text evidence="1">The sequence shown here is derived from an EMBL/GenBank/DDBJ whole genome shotgun (WGS) entry which is preliminary data.</text>
</comment>